<keyword evidence="6" id="KW-1185">Reference proteome</keyword>
<dbReference type="Gene3D" id="1.10.238.10">
    <property type="entry name" value="EF-hand"/>
    <property type="match status" value="2"/>
</dbReference>
<gene>
    <name evidence="4" type="ORF">HINF_LOCUS12992</name>
    <name evidence="5" type="ORF">HINF_LOCUS20770</name>
</gene>
<keyword evidence="1" id="KW-0106">Calcium</keyword>
<organism evidence="4">
    <name type="scientific">Hexamita inflata</name>
    <dbReference type="NCBI Taxonomy" id="28002"/>
    <lineage>
        <taxon>Eukaryota</taxon>
        <taxon>Metamonada</taxon>
        <taxon>Diplomonadida</taxon>
        <taxon>Hexamitidae</taxon>
        <taxon>Hexamitinae</taxon>
        <taxon>Hexamita</taxon>
    </lineage>
</organism>
<dbReference type="GO" id="GO:0005509">
    <property type="term" value="F:calcium ion binding"/>
    <property type="evidence" value="ECO:0007669"/>
    <property type="project" value="InterPro"/>
</dbReference>
<evidence type="ECO:0000259" key="3">
    <source>
        <dbReference type="PROSITE" id="PS50222"/>
    </source>
</evidence>
<evidence type="ECO:0000256" key="1">
    <source>
        <dbReference type="ARBA" id="ARBA00022837"/>
    </source>
</evidence>
<protein>
    <submittedName>
        <fullName evidence="4">Calmodulin</fullName>
    </submittedName>
</protein>
<feature type="domain" description="EF-hand" evidence="3">
    <location>
        <begin position="18"/>
        <end position="53"/>
    </location>
</feature>
<accession>A0AA86TSP7</accession>
<feature type="transmembrane region" description="Helical" evidence="2">
    <location>
        <begin position="143"/>
        <end position="166"/>
    </location>
</feature>
<dbReference type="InterPro" id="IPR002048">
    <property type="entry name" value="EF_hand_dom"/>
</dbReference>
<comment type="caution">
    <text evidence="4">The sequence shown here is derived from an EMBL/GenBank/DDBJ whole genome shotgun (WGS) entry which is preliminary data.</text>
</comment>
<sequence length="237" mass="28121">MGCTSQAQIAIKTNEIDLTNGDLEEIFKLFDNNKDQKISAEEIQTTIQKYGITVPLKQIQVLIYCADKNGNGTIEKEEIKHLIELIFNYQKIDDELTKVVDINESDSIEIDEFVQMKYKLGWDIPVPDKTITDRSFKDIIKNYIIYIKIILYIISACEIIAVWKILEQYRTNIDFQQNSMHHLFHHYRFSFHHFGNENCFRSQQNIMLLTYNYIQNSFKFTSLTLLRQIKSYFSIFW</sequence>
<proteinExistence type="predicted"/>
<dbReference type="Proteomes" id="UP001642409">
    <property type="component" value="Unassembled WGS sequence"/>
</dbReference>
<dbReference type="SUPFAM" id="SSF47473">
    <property type="entry name" value="EF-hand"/>
    <property type="match status" value="1"/>
</dbReference>
<evidence type="ECO:0000313" key="6">
    <source>
        <dbReference type="Proteomes" id="UP001642409"/>
    </source>
</evidence>
<dbReference type="AlphaFoldDB" id="A0AA86TSP7"/>
<reference evidence="4" key="1">
    <citation type="submission" date="2023-06" db="EMBL/GenBank/DDBJ databases">
        <authorList>
            <person name="Kurt Z."/>
        </authorList>
    </citation>
    <scope>NUCLEOTIDE SEQUENCE</scope>
</reference>
<evidence type="ECO:0000313" key="5">
    <source>
        <dbReference type="EMBL" id="CAL6007715.1"/>
    </source>
</evidence>
<dbReference type="InterPro" id="IPR011992">
    <property type="entry name" value="EF-hand-dom_pair"/>
</dbReference>
<keyword evidence="2" id="KW-0472">Membrane</keyword>
<dbReference type="CDD" id="cd00051">
    <property type="entry name" value="EFh"/>
    <property type="match status" value="1"/>
</dbReference>
<feature type="domain" description="EF-hand" evidence="3">
    <location>
        <begin position="54"/>
        <end position="89"/>
    </location>
</feature>
<evidence type="ECO:0000313" key="4">
    <source>
        <dbReference type="EMBL" id="CAI9925347.1"/>
    </source>
</evidence>
<keyword evidence="2" id="KW-1133">Transmembrane helix</keyword>
<evidence type="ECO:0000256" key="2">
    <source>
        <dbReference type="SAM" id="Phobius"/>
    </source>
</evidence>
<dbReference type="SMART" id="SM00054">
    <property type="entry name" value="EFh"/>
    <property type="match status" value="2"/>
</dbReference>
<dbReference type="InterPro" id="IPR018247">
    <property type="entry name" value="EF_Hand_1_Ca_BS"/>
</dbReference>
<name>A0AA86TSP7_9EUKA</name>
<dbReference type="Pfam" id="PF13499">
    <property type="entry name" value="EF-hand_7"/>
    <property type="match status" value="1"/>
</dbReference>
<dbReference type="EMBL" id="CATOUU010000341">
    <property type="protein sequence ID" value="CAI9925347.1"/>
    <property type="molecule type" value="Genomic_DNA"/>
</dbReference>
<dbReference type="PROSITE" id="PS00018">
    <property type="entry name" value="EF_HAND_1"/>
    <property type="match status" value="3"/>
</dbReference>
<dbReference type="PROSITE" id="PS50222">
    <property type="entry name" value="EF_HAND_2"/>
    <property type="match status" value="2"/>
</dbReference>
<reference evidence="5 6" key="2">
    <citation type="submission" date="2024-07" db="EMBL/GenBank/DDBJ databases">
        <authorList>
            <person name="Akdeniz Z."/>
        </authorList>
    </citation>
    <scope>NUCLEOTIDE SEQUENCE [LARGE SCALE GENOMIC DNA]</scope>
</reference>
<dbReference type="EMBL" id="CAXDID020000056">
    <property type="protein sequence ID" value="CAL6007715.1"/>
    <property type="molecule type" value="Genomic_DNA"/>
</dbReference>
<keyword evidence="2" id="KW-0812">Transmembrane</keyword>